<organism evidence="2 3">
    <name type="scientific">Gossypium barbadense</name>
    <name type="common">Sea Island cotton</name>
    <name type="synonym">Hibiscus barbadensis</name>
    <dbReference type="NCBI Taxonomy" id="3634"/>
    <lineage>
        <taxon>Eukaryota</taxon>
        <taxon>Viridiplantae</taxon>
        <taxon>Streptophyta</taxon>
        <taxon>Embryophyta</taxon>
        <taxon>Tracheophyta</taxon>
        <taxon>Spermatophyta</taxon>
        <taxon>Magnoliopsida</taxon>
        <taxon>eudicotyledons</taxon>
        <taxon>Gunneridae</taxon>
        <taxon>Pentapetalae</taxon>
        <taxon>rosids</taxon>
        <taxon>malvids</taxon>
        <taxon>Malvales</taxon>
        <taxon>Malvaceae</taxon>
        <taxon>Malvoideae</taxon>
        <taxon>Gossypium</taxon>
    </lineage>
</organism>
<gene>
    <name evidence="2" type="ORF">GOBAR_AA13668</name>
</gene>
<feature type="region of interest" description="Disordered" evidence="1">
    <location>
        <begin position="434"/>
        <end position="465"/>
    </location>
</feature>
<dbReference type="EMBL" id="KZ664207">
    <property type="protein sequence ID" value="PPS06979.1"/>
    <property type="molecule type" value="Genomic_DNA"/>
</dbReference>
<name>A0A2P5XUF1_GOSBA</name>
<evidence type="ECO:0000256" key="1">
    <source>
        <dbReference type="SAM" id="MobiDB-lite"/>
    </source>
</evidence>
<reference evidence="2 3" key="1">
    <citation type="submission" date="2015-01" db="EMBL/GenBank/DDBJ databases">
        <title>Genome of allotetraploid Gossypium barbadense reveals genomic plasticity and fiber elongation in cotton evolution.</title>
        <authorList>
            <person name="Chen X."/>
            <person name="Liu X."/>
            <person name="Zhao B."/>
            <person name="Zheng H."/>
            <person name="Hu Y."/>
            <person name="Lu G."/>
            <person name="Yang C."/>
            <person name="Chen J."/>
            <person name="Shan C."/>
            <person name="Zhang L."/>
            <person name="Zhou Y."/>
            <person name="Wang L."/>
            <person name="Guo W."/>
            <person name="Bai Y."/>
            <person name="Ruan J."/>
            <person name="Shangguan X."/>
            <person name="Mao Y."/>
            <person name="Jiang J."/>
            <person name="Zhu Y."/>
            <person name="Lei J."/>
            <person name="Kang H."/>
            <person name="Chen S."/>
            <person name="He X."/>
            <person name="Wang R."/>
            <person name="Wang Y."/>
            <person name="Chen J."/>
            <person name="Wang L."/>
            <person name="Yu S."/>
            <person name="Wang B."/>
            <person name="Wei J."/>
            <person name="Song S."/>
            <person name="Lu X."/>
            <person name="Gao Z."/>
            <person name="Gu W."/>
            <person name="Deng X."/>
            <person name="Ma D."/>
            <person name="Wang S."/>
            <person name="Liang W."/>
            <person name="Fang L."/>
            <person name="Cai C."/>
            <person name="Zhu X."/>
            <person name="Zhou B."/>
            <person name="Zhang Y."/>
            <person name="Chen Z."/>
            <person name="Xu S."/>
            <person name="Zhu R."/>
            <person name="Wang S."/>
            <person name="Zhang T."/>
            <person name="Zhao G."/>
        </authorList>
    </citation>
    <scope>NUCLEOTIDE SEQUENCE [LARGE SCALE GENOMIC DNA]</scope>
    <source>
        <strain evidence="3">cv. Xinhai21</strain>
        <tissue evidence="2">Leaf</tissue>
    </source>
</reference>
<evidence type="ECO:0000313" key="3">
    <source>
        <dbReference type="Proteomes" id="UP000239757"/>
    </source>
</evidence>
<protein>
    <submittedName>
        <fullName evidence="2">Uncharacterized protein</fullName>
    </submittedName>
</protein>
<feature type="region of interest" description="Disordered" evidence="1">
    <location>
        <begin position="19"/>
        <end position="39"/>
    </location>
</feature>
<dbReference type="OrthoDB" id="1685790at2759"/>
<dbReference type="AlphaFoldDB" id="A0A2P5XUF1"/>
<sequence length="539" mass="60727">MKQSPFKLAILATHQKLKEMSSKEVHEPFSSNSRGPIRKERRLQIEELDEWQTHKPRTQDKLKLHQNKLNTFPNQLKVGDRVLLVAADPHILTAKTAKPNEEILLTVLSIFPFGTVEVNHPKFGTFKGKDFSNTGYDKSPRPCDMAVGEPVKTKRACDMPVPGNRGQTCQINTRSCQATVGEPAKTTRAWEKQTEIDTTVQHGRVHQHAQGTLAWENCQKRPNSKFTNHTGKNWGTRACSLKFVTLSWSSPLGLKKNFSSGLVRQLNVLEFGTALVLYIEEFMEENELHALNHHIHHSPSRCWNTLALGAASYNPSHPKTSALPLSLKYLHTILAHTLTGRRESTDIVNTHDAYFLWCMSHGHIIDLAYFIALAIQHQTERHRKGVISIGPYLKRLARHFGLLNTVAQSSSLTLMGQMSPQGISSMLYHLAQSTNEETPEDITDDVPPRHEDALSQPPPPSRPVHAAASYADISKCLTRFEQDSKLHRGRFSTTSMSYSTMTITNFKYNILLAQDLWTNEPLPPPEYPPPPSRPCDKTV</sequence>
<accession>A0A2P5XUF1</accession>
<evidence type="ECO:0000313" key="2">
    <source>
        <dbReference type="EMBL" id="PPS06979.1"/>
    </source>
</evidence>
<proteinExistence type="predicted"/>
<dbReference type="Proteomes" id="UP000239757">
    <property type="component" value="Unassembled WGS sequence"/>
</dbReference>